<feature type="domain" description="Malic enzyme NAD-binding" evidence="15">
    <location>
        <begin position="209"/>
        <end position="447"/>
    </location>
</feature>
<dbReference type="SUPFAM" id="SSF53223">
    <property type="entry name" value="Aminoacid dehydrogenase-like, N-terminal domain"/>
    <property type="match status" value="1"/>
</dbReference>
<dbReference type="PIRSF" id="PIRSF036684">
    <property type="entry name" value="ME_PTA"/>
    <property type="match status" value="1"/>
</dbReference>
<evidence type="ECO:0000256" key="3">
    <source>
        <dbReference type="ARBA" id="ARBA00007686"/>
    </source>
</evidence>
<dbReference type="Gene3D" id="3.40.50.720">
    <property type="entry name" value="NAD(P)-binding Rossmann-like Domain"/>
    <property type="match status" value="1"/>
</dbReference>
<comment type="caution">
    <text evidence="17">The sequence shown here is derived from an EMBL/GenBank/DDBJ whole genome shotgun (WGS) entry which is preliminary data.</text>
</comment>
<dbReference type="InterPro" id="IPR012301">
    <property type="entry name" value="Malic_N_dom"/>
</dbReference>
<accession>A0A1B8YEB0</accession>
<organism evidence="17 18">
    <name type="scientific">Photorhabdus namnaonensis</name>
    <dbReference type="NCBI Taxonomy" id="1851568"/>
    <lineage>
        <taxon>Bacteria</taxon>
        <taxon>Pseudomonadati</taxon>
        <taxon>Pseudomonadota</taxon>
        <taxon>Gammaproteobacteria</taxon>
        <taxon>Enterobacterales</taxon>
        <taxon>Morganellaceae</taxon>
        <taxon>Photorhabdus</taxon>
    </lineage>
</organism>
<evidence type="ECO:0000256" key="8">
    <source>
        <dbReference type="ARBA" id="ARBA00038964"/>
    </source>
</evidence>
<dbReference type="InterPro" id="IPR042112">
    <property type="entry name" value="P_AcTrfase_dom2"/>
</dbReference>
<keyword evidence="7" id="KW-0511">Multifunctional enzyme</keyword>
<dbReference type="GO" id="GO:0016746">
    <property type="term" value="F:acyltransferase activity"/>
    <property type="evidence" value="ECO:0007669"/>
    <property type="project" value="InterPro"/>
</dbReference>
<dbReference type="Gene3D" id="3.40.50.10380">
    <property type="entry name" value="Malic enzyme, N-terminal domain"/>
    <property type="match status" value="1"/>
</dbReference>
<evidence type="ECO:0000313" key="17">
    <source>
        <dbReference type="EMBL" id="OCA53407.1"/>
    </source>
</evidence>
<dbReference type="GO" id="GO:0046872">
    <property type="term" value="F:metal ion binding"/>
    <property type="evidence" value="ECO:0007669"/>
    <property type="project" value="UniProtKB-KW"/>
</dbReference>
<comment type="catalytic activity">
    <reaction evidence="11">
        <text>oxaloacetate + H(+) = pyruvate + CO2</text>
        <dbReference type="Rhea" id="RHEA:15641"/>
        <dbReference type="ChEBI" id="CHEBI:15361"/>
        <dbReference type="ChEBI" id="CHEBI:15378"/>
        <dbReference type="ChEBI" id="CHEBI:16452"/>
        <dbReference type="ChEBI" id="CHEBI:16526"/>
        <dbReference type="EC" id="1.1.1.40"/>
    </reaction>
</comment>
<dbReference type="Gene3D" id="3.40.50.10950">
    <property type="match status" value="1"/>
</dbReference>
<reference evidence="18" key="1">
    <citation type="submission" date="2015-11" db="EMBL/GenBank/DDBJ databases">
        <authorList>
            <person name="Tobias N.J."/>
            <person name="Mishra B."/>
            <person name="Gupta D.K."/>
            <person name="Thines M."/>
            <person name="Stinear T.P."/>
            <person name="Bode H.B."/>
        </authorList>
    </citation>
    <scope>NUCLEOTIDE SEQUENCE [LARGE SCALE GENOMIC DNA]</scope>
    <source>
        <strain evidence="18">PB45.5</strain>
    </source>
</reference>
<dbReference type="InterPro" id="IPR046346">
    <property type="entry name" value="Aminoacid_DH-like_N_sf"/>
</dbReference>
<evidence type="ECO:0000313" key="18">
    <source>
        <dbReference type="Proteomes" id="UP000092665"/>
    </source>
</evidence>
<dbReference type="Pfam" id="PF03949">
    <property type="entry name" value="Malic_M"/>
    <property type="match status" value="1"/>
</dbReference>
<dbReference type="EC" id="1.1.1.40" evidence="8"/>
<feature type="binding site" evidence="14">
    <location>
        <position position="208"/>
    </location>
    <ligand>
        <name>a divalent metal cation</name>
        <dbReference type="ChEBI" id="CHEBI:60240"/>
    </ligand>
</feature>
<evidence type="ECO:0000256" key="11">
    <source>
        <dbReference type="ARBA" id="ARBA00051384"/>
    </source>
</evidence>
<comment type="catalytic activity">
    <reaction evidence="10">
        <text>(S)-malate + NADP(+) = pyruvate + CO2 + NADPH</text>
        <dbReference type="Rhea" id="RHEA:18253"/>
        <dbReference type="ChEBI" id="CHEBI:15361"/>
        <dbReference type="ChEBI" id="CHEBI:15589"/>
        <dbReference type="ChEBI" id="CHEBI:16526"/>
        <dbReference type="ChEBI" id="CHEBI:57783"/>
        <dbReference type="ChEBI" id="CHEBI:58349"/>
        <dbReference type="EC" id="1.1.1.40"/>
    </reaction>
</comment>
<evidence type="ECO:0000259" key="15">
    <source>
        <dbReference type="SMART" id="SM00919"/>
    </source>
</evidence>
<dbReference type="InterPro" id="IPR042113">
    <property type="entry name" value="P_AcTrfase_dom1"/>
</dbReference>
<keyword evidence="6 17" id="KW-0560">Oxidoreductase</keyword>
<feature type="active site" description="Proton acceptor" evidence="12">
    <location>
        <position position="140"/>
    </location>
</feature>
<keyword evidence="14" id="KW-0521">NADP</keyword>
<evidence type="ECO:0000256" key="7">
    <source>
        <dbReference type="ARBA" id="ARBA00023268"/>
    </source>
</evidence>
<evidence type="ECO:0000256" key="13">
    <source>
        <dbReference type="PIRSR" id="PIRSR036684-2"/>
    </source>
</evidence>
<dbReference type="EMBL" id="LOIC01000082">
    <property type="protein sequence ID" value="OCA53407.1"/>
    <property type="molecule type" value="Genomic_DNA"/>
</dbReference>
<evidence type="ECO:0000256" key="6">
    <source>
        <dbReference type="ARBA" id="ARBA00023002"/>
    </source>
</evidence>
<dbReference type="InterPro" id="IPR036291">
    <property type="entry name" value="NAD(P)-bd_dom_sf"/>
</dbReference>
<evidence type="ECO:0000256" key="2">
    <source>
        <dbReference type="ARBA" id="ARBA00001946"/>
    </source>
</evidence>
<feature type="binding site" evidence="13">
    <location>
        <position position="182"/>
    </location>
    <ligand>
        <name>a divalent metal cation</name>
        <dbReference type="ChEBI" id="CHEBI:60240"/>
    </ligand>
</feature>
<comment type="cofactor">
    <cofactor evidence="2">
        <name>Mg(2+)</name>
        <dbReference type="ChEBI" id="CHEBI:18420"/>
    </cofactor>
</comment>
<dbReference type="FunFam" id="3.40.50.720:FF:000095">
    <property type="entry name" value="NADP-dependent malic enzyme"/>
    <property type="match status" value="1"/>
</dbReference>
<dbReference type="Pfam" id="PF01515">
    <property type="entry name" value="PTA_PTB"/>
    <property type="match status" value="1"/>
</dbReference>
<dbReference type="SMART" id="SM01274">
    <property type="entry name" value="malic"/>
    <property type="match status" value="1"/>
</dbReference>
<protein>
    <recommendedName>
        <fullName evidence="9">NADP-dependent malic enzyme</fullName>
        <ecNumber evidence="8">1.1.1.40</ecNumber>
    </recommendedName>
</protein>
<evidence type="ECO:0000256" key="12">
    <source>
        <dbReference type="PIRSR" id="PIRSR036684-1"/>
    </source>
</evidence>
<dbReference type="Pfam" id="PF00390">
    <property type="entry name" value="malic"/>
    <property type="match status" value="1"/>
</dbReference>
<dbReference type="PATRIC" id="fig|29488.15.peg.3811"/>
<dbReference type="PANTHER" id="PTHR43237">
    <property type="entry name" value="NADP-DEPENDENT MALIC ENZYME"/>
    <property type="match status" value="1"/>
</dbReference>
<dbReference type="InterPro" id="IPR002505">
    <property type="entry name" value="PTA_PTB"/>
</dbReference>
<dbReference type="GO" id="GO:0051287">
    <property type="term" value="F:NAD binding"/>
    <property type="evidence" value="ECO:0007669"/>
    <property type="project" value="InterPro"/>
</dbReference>
<sequence>MGSVFYERKSATLLIRRCQCYDLTHSTDYTAPALTPDCRLYIKDPTMDEKLKQSALDFHQFPQPGKITITPTKPLTTQRDLALAYSPGVAAPCLEIAEDPLAAYKYTARGNLVAVISNGSAVLGLGNIGALAGKPVMEGKGVLFKKFSGIDVFDIEVDESDPDKLIDIIAALEPTFGGINLEDIKAPECFYIEKKLREKMNIPVFHDDQHGTAIICTAAVLNGLRIMKKEISAVRLVVSGAGAASIACMNLLVALGLQRKNIVVCDSKGVIYRGRDKNMEETKAAYAIEDNGSRTLGDVIPGADIFLGCSGPGVLTQDMVKTMAKDPLIMALANPEPEILPPLAKQVRPDAIICTGRSDYPNQVNNVLCFPFIFRGALDVGATTINEEMKLACVHAIADLALAEQSEEVASAYDDQDLFFGPEYIIPKPFDPRLIVKIAPAVAKAAMDSGVATRPIKDFGAYIEKLNEFVYKTNLFMKPIFSQAKKAKKRIVLAEGEEVRVLHATQELISLGLAYPILIGRPSVIEMRIQKLGLHIEAGKDFEVVNNENDPRFKKYWQEYHNIMKRRGVSAEQARRAVIGNPTLIGAIMVLRGEADGLICGTVGSYSEHYDVVRNVFGFRDGVHTAGAMNALMLPSGNTFIADTYVNNDPTPEQLAEITLMAAETIRRFGIEPKVALLSHSSFGSTDCLSAQKMRQTLELVNKMSPSLEIDGEMHGDAALVESIRRDIMPDSPLKGAANLLIMPNMESARISYNLLRVTSSEGVTVGPVLMGVSKPVHILTPISSVRRIVNMVALAAVEAQTHPL</sequence>
<dbReference type="GO" id="GO:0008948">
    <property type="term" value="F:oxaloacetate decarboxylase activity"/>
    <property type="evidence" value="ECO:0007669"/>
    <property type="project" value="RHEA"/>
</dbReference>
<dbReference type="SUPFAM" id="SSF53659">
    <property type="entry name" value="Isocitrate/Isopropylmalate dehydrogenase-like"/>
    <property type="match status" value="1"/>
</dbReference>
<feature type="binding site" evidence="14">
    <location>
        <position position="334"/>
    </location>
    <ligand>
        <name>a divalent metal cation</name>
        <dbReference type="ChEBI" id="CHEBI:60240"/>
    </ligand>
</feature>
<feature type="binding site" evidence="13">
    <location>
        <position position="183"/>
    </location>
    <ligand>
        <name>a divalent metal cation</name>
        <dbReference type="ChEBI" id="CHEBI:60240"/>
    </ligand>
</feature>
<comment type="similarity">
    <text evidence="3">In the N-terminal section; belongs to the malic enzymes family.</text>
</comment>
<evidence type="ECO:0000256" key="4">
    <source>
        <dbReference type="ARBA" id="ARBA00008756"/>
    </source>
</evidence>
<evidence type="ECO:0000256" key="1">
    <source>
        <dbReference type="ARBA" id="ARBA00001936"/>
    </source>
</evidence>
<keyword evidence="5 13" id="KW-0479">Metal-binding</keyword>
<dbReference type="GO" id="GO:0006108">
    <property type="term" value="P:malate metabolic process"/>
    <property type="evidence" value="ECO:0007669"/>
    <property type="project" value="InterPro"/>
</dbReference>
<evidence type="ECO:0000256" key="5">
    <source>
        <dbReference type="ARBA" id="ARBA00022723"/>
    </source>
</evidence>
<dbReference type="CDD" id="cd05311">
    <property type="entry name" value="NAD_bind_2_malic_enz"/>
    <property type="match status" value="1"/>
</dbReference>
<dbReference type="PROSITE" id="PS00331">
    <property type="entry name" value="MALIC_ENZYMES"/>
    <property type="match status" value="1"/>
</dbReference>
<feature type="binding site" evidence="14">
    <location>
        <begin position="122"/>
        <end position="129"/>
    </location>
    <ligand>
        <name>NADP(+)</name>
        <dbReference type="ChEBI" id="CHEBI:58349"/>
    </ligand>
</feature>
<dbReference type="InterPro" id="IPR015884">
    <property type="entry name" value="Malic_enzyme_CS"/>
</dbReference>
<dbReference type="AlphaFoldDB" id="A0A1B8YEB0"/>
<name>A0A1B8YEB0_9GAMM</name>
<gene>
    <name evidence="17" type="primary">maeB</name>
    <name evidence="17" type="ORF">Phpb_03463</name>
</gene>
<dbReference type="Proteomes" id="UP000092665">
    <property type="component" value="Unassembled WGS sequence"/>
</dbReference>
<evidence type="ECO:0000256" key="10">
    <source>
        <dbReference type="ARBA" id="ARBA00050924"/>
    </source>
</evidence>
<dbReference type="Gene3D" id="3.40.50.10750">
    <property type="entry name" value="Isocitrate/Isopropylmalate dehydrogenase-like"/>
    <property type="match status" value="1"/>
</dbReference>
<evidence type="ECO:0000259" key="16">
    <source>
        <dbReference type="SMART" id="SM01274"/>
    </source>
</evidence>
<dbReference type="InterPro" id="IPR045213">
    <property type="entry name" value="Malic_NAD-bd_bact_type"/>
</dbReference>
<dbReference type="PANTHER" id="PTHR43237:SF4">
    <property type="entry name" value="NADP-DEPENDENT MALIC ENZYME"/>
    <property type="match status" value="1"/>
</dbReference>
<evidence type="ECO:0000256" key="14">
    <source>
        <dbReference type="PIRSR" id="PIRSR036684-3"/>
    </source>
</evidence>
<feature type="domain" description="Malic enzyme N-terminal" evidence="16">
    <location>
        <begin position="64"/>
        <end position="197"/>
    </location>
</feature>
<dbReference type="FunFam" id="3.40.50.10380:FF:000003">
    <property type="entry name" value="NADP-dependent malic enzyme"/>
    <property type="match status" value="1"/>
</dbReference>
<proteinExistence type="inferred from homology"/>
<evidence type="ECO:0000256" key="9">
    <source>
        <dbReference type="ARBA" id="ARBA00040273"/>
    </source>
</evidence>
<comment type="cofactor">
    <cofactor evidence="1">
        <name>Mn(2+)</name>
        <dbReference type="ChEBI" id="CHEBI:29035"/>
    </cofactor>
</comment>
<dbReference type="InterPro" id="IPR051674">
    <property type="entry name" value="Malate_Decarboxylase"/>
</dbReference>
<dbReference type="GO" id="GO:0004473">
    <property type="term" value="F:malate dehydrogenase (decarboxylating) (NADP+) activity"/>
    <property type="evidence" value="ECO:0007669"/>
    <property type="project" value="UniProtKB-EC"/>
</dbReference>
<dbReference type="InterPro" id="IPR037062">
    <property type="entry name" value="Malic_N_dom_sf"/>
</dbReference>
<dbReference type="FunFam" id="3.40.50.10750:FF:000002">
    <property type="entry name" value="NADP-dependent malic enzyme"/>
    <property type="match status" value="1"/>
</dbReference>
<keyword evidence="18" id="KW-1185">Reference proteome</keyword>
<dbReference type="SMART" id="SM00919">
    <property type="entry name" value="Malic_M"/>
    <property type="match status" value="1"/>
</dbReference>
<comment type="similarity">
    <text evidence="4">In the C-terminal section; belongs to the phosphate acetyltransferase and butyryltransferase family.</text>
</comment>
<dbReference type="InterPro" id="IPR012302">
    <property type="entry name" value="Malic_NAD-bd"/>
</dbReference>
<dbReference type="InterPro" id="IPR012188">
    <property type="entry name" value="ME_PTA"/>
</dbReference>
<dbReference type="SUPFAM" id="SSF51735">
    <property type="entry name" value="NAD(P)-binding Rossmann-fold domains"/>
    <property type="match status" value="1"/>
</dbReference>